<keyword evidence="10 13" id="KW-0472">Membrane</keyword>
<protein>
    <recommendedName>
        <fullName evidence="14">RING-type domain-containing protein</fullName>
    </recommendedName>
</protein>
<dbReference type="Pfam" id="PF13639">
    <property type="entry name" value="zf-RING_2"/>
    <property type="match status" value="1"/>
</dbReference>
<dbReference type="KEGG" id="pte:PTT_18011"/>
<dbReference type="SMART" id="SM00184">
    <property type="entry name" value="RING"/>
    <property type="match status" value="1"/>
</dbReference>
<feature type="transmembrane region" description="Helical" evidence="13">
    <location>
        <begin position="230"/>
        <end position="255"/>
    </location>
</feature>
<dbReference type="CDD" id="cd16454">
    <property type="entry name" value="RING-H2_PA-TM-RING"/>
    <property type="match status" value="1"/>
</dbReference>
<keyword evidence="5" id="KW-0479">Metal-binding</keyword>
<dbReference type="Gene3D" id="3.30.40.10">
    <property type="entry name" value="Zinc/RING finger domain, C3HC4 (zinc finger)"/>
    <property type="match status" value="1"/>
</dbReference>
<dbReference type="PROSITE" id="PS50089">
    <property type="entry name" value="ZF_RING_2"/>
    <property type="match status" value="1"/>
</dbReference>
<feature type="compositionally biased region" description="Low complexity" evidence="12">
    <location>
        <begin position="434"/>
        <end position="443"/>
    </location>
</feature>
<evidence type="ECO:0000256" key="9">
    <source>
        <dbReference type="ARBA" id="ARBA00022989"/>
    </source>
</evidence>
<evidence type="ECO:0000256" key="11">
    <source>
        <dbReference type="PROSITE-ProRule" id="PRU00175"/>
    </source>
</evidence>
<organism evidence="16">
    <name type="scientific">Pyrenophora teres f. teres (strain 0-1)</name>
    <name type="common">Barley net blotch fungus</name>
    <name type="synonym">Drechslera teres f. teres</name>
    <dbReference type="NCBI Taxonomy" id="861557"/>
    <lineage>
        <taxon>Eukaryota</taxon>
        <taxon>Fungi</taxon>
        <taxon>Dikarya</taxon>
        <taxon>Ascomycota</taxon>
        <taxon>Pezizomycotina</taxon>
        <taxon>Dothideomycetes</taxon>
        <taxon>Pleosporomycetidae</taxon>
        <taxon>Pleosporales</taxon>
        <taxon>Pleosporineae</taxon>
        <taxon>Pleosporaceae</taxon>
        <taxon>Pyrenophora</taxon>
    </lineage>
</organism>
<keyword evidence="3" id="KW-0808">Transferase</keyword>
<keyword evidence="8" id="KW-0862">Zinc</keyword>
<evidence type="ECO:0000256" key="2">
    <source>
        <dbReference type="ARBA" id="ARBA00004906"/>
    </source>
</evidence>
<keyword evidence="9 13" id="KW-1133">Transmembrane helix</keyword>
<evidence type="ECO:0000256" key="5">
    <source>
        <dbReference type="ARBA" id="ARBA00022723"/>
    </source>
</evidence>
<sequence>MHAGVRPGHANPLAAQRIGIFTIDFPDPRVIDYNNNQFITLNDSVSFQYRILNNIQTLSTKGVDSDQDPYGILYVPDLQSSACKAQEAQHVSQNATRRANLPQDKDYALIAVAPWFSADCTKEYFAAARAHTTKAFFTYQPGDSNAKPPVLNDATWDLQDGGSWQTANQFPTYALSSITGNNIMDQLSLYSGNLTDAPYGDQLAKVYDRTDYVRLWATVGTDSSGQLPSLWVFLVIVLAILLVAVSITSLVMHIIQRRRRNDLRERVLNGHVDLEALGVKRLTVSQQILDKLPIHIYTAGAAGEPEKAVDPHAQASHLGAPSTVVDAETGRKAPLLSRHSSAPTIPTTGMSSSWSQPTCPICMDDFEANETQVRELPCHHVFHPECIDTFLLNHSSLCPMCKQSVLPKGACPVKITNVMVRRERHINRMRARSARTATSQATSVPGTAPVSLPLPSRPAIALGSLSSRIGGAITGRRIFSAPERVQSRPRDIELGTTPPPEARLEHQSTGMPPAQPPPPNSQVCSPTQNRREWARQRALAMLGPRHAPISDAEEEERVPKWRRLVRKVFPIA</sequence>
<dbReference type="PANTHER" id="PTHR45768:SF18">
    <property type="entry name" value="RING-H2 FINGER PROTEIN ATL47-RELATED"/>
    <property type="match status" value="1"/>
</dbReference>
<dbReference type="GO" id="GO:0016740">
    <property type="term" value="F:transferase activity"/>
    <property type="evidence" value="ECO:0007669"/>
    <property type="project" value="UniProtKB-KW"/>
</dbReference>
<keyword evidence="16" id="KW-1185">Reference proteome</keyword>
<keyword evidence="6 11" id="KW-0863">Zinc-finger</keyword>
<evidence type="ECO:0000256" key="12">
    <source>
        <dbReference type="SAM" id="MobiDB-lite"/>
    </source>
</evidence>
<evidence type="ECO:0000313" key="16">
    <source>
        <dbReference type="Proteomes" id="UP000001067"/>
    </source>
</evidence>
<comment type="pathway">
    <text evidence="2">Protein modification; protein ubiquitination.</text>
</comment>
<dbReference type="eggNOG" id="KOG0800">
    <property type="taxonomic scope" value="Eukaryota"/>
</dbReference>
<evidence type="ECO:0000259" key="14">
    <source>
        <dbReference type="PROSITE" id="PS50089"/>
    </source>
</evidence>
<dbReference type="InterPro" id="IPR001841">
    <property type="entry name" value="Znf_RING"/>
</dbReference>
<keyword evidence="7" id="KW-0833">Ubl conjugation pathway</keyword>
<dbReference type="InterPro" id="IPR013083">
    <property type="entry name" value="Znf_RING/FYVE/PHD"/>
</dbReference>
<comment type="subcellular location">
    <subcellularLocation>
        <location evidence="1">Membrane</location>
        <topology evidence="1">Single-pass membrane protein</topology>
    </subcellularLocation>
</comment>
<accession>E3S5R9</accession>
<evidence type="ECO:0000256" key="8">
    <source>
        <dbReference type="ARBA" id="ARBA00022833"/>
    </source>
</evidence>
<reference evidence="15 16" key="1">
    <citation type="journal article" date="2010" name="Genome Biol.">
        <title>A first genome assembly of the barley fungal pathogen Pyrenophora teres f. teres.</title>
        <authorList>
            <person name="Ellwood S.R."/>
            <person name="Liu Z."/>
            <person name="Syme R.A."/>
            <person name="Lai Z."/>
            <person name="Hane J.K."/>
            <person name="Keiper F."/>
            <person name="Moffat C.S."/>
            <person name="Oliver R.P."/>
            <person name="Friesen T.L."/>
        </authorList>
    </citation>
    <scope>NUCLEOTIDE SEQUENCE [LARGE SCALE GENOMIC DNA]</scope>
    <source>
        <strain evidence="15 16">0-1</strain>
    </source>
</reference>
<dbReference type="EMBL" id="GL537305">
    <property type="protein sequence ID" value="EFQ86675.1"/>
    <property type="molecule type" value="Genomic_DNA"/>
</dbReference>
<evidence type="ECO:0000256" key="10">
    <source>
        <dbReference type="ARBA" id="ARBA00023136"/>
    </source>
</evidence>
<keyword evidence="4 13" id="KW-0812">Transmembrane</keyword>
<evidence type="ECO:0000256" key="7">
    <source>
        <dbReference type="ARBA" id="ARBA00022786"/>
    </source>
</evidence>
<evidence type="ECO:0000256" key="13">
    <source>
        <dbReference type="SAM" id="Phobius"/>
    </source>
</evidence>
<dbReference type="STRING" id="861557.E3S5R9"/>
<dbReference type="HOGENOM" id="CLU_027981_0_0_1"/>
<dbReference type="AlphaFoldDB" id="E3S5R9"/>
<dbReference type="Proteomes" id="UP000001067">
    <property type="component" value="Unassembled WGS sequence"/>
</dbReference>
<dbReference type="PANTHER" id="PTHR45768">
    <property type="entry name" value="E3 UBIQUITIN-PROTEIN LIGASE RNF13-LIKE"/>
    <property type="match status" value="1"/>
</dbReference>
<dbReference type="GO" id="GO:0016020">
    <property type="term" value="C:membrane"/>
    <property type="evidence" value="ECO:0007669"/>
    <property type="project" value="UniProtKB-SubCell"/>
</dbReference>
<gene>
    <name evidence="15" type="ORF">PTT_18011</name>
</gene>
<evidence type="ECO:0000313" key="15">
    <source>
        <dbReference type="EMBL" id="EFQ86675.1"/>
    </source>
</evidence>
<evidence type="ECO:0000256" key="6">
    <source>
        <dbReference type="ARBA" id="ARBA00022771"/>
    </source>
</evidence>
<proteinExistence type="predicted"/>
<feature type="region of interest" description="Disordered" evidence="12">
    <location>
        <begin position="430"/>
        <end position="451"/>
    </location>
</feature>
<feature type="region of interest" description="Disordered" evidence="12">
    <location>
        <begin position="480"/>
        <end position="532"/>
    </location>
</feature>
<feature type="domain" description="RING-type" evidence="14">
    <location>
        <begin position="359"/>
        <end position="402"/>
    </location>
</feature>
<evidence type="ECO:0000256" key="3">
    <source>
        <dbReference type="ARBA" id="ARBA00022679"/>
    </source>
</evidence>
<dbReference type="SUPFAM" id="SSF57850">
    <property type="entry name" value="RING/U-box"/>
    <property type="match status" value="1"/>
</dbReference>
<evidence type="ECO:0000256" key="1">
    <source>
        <dbReference type="ARBA" id="ARBA00004167"/>
    </source>
</evidence>
<name>E3S5R9_PYRTT</name>
<dbReference type="OrthoDB" id="21204at2759"/>
<dbReference type="GO" id="GO:0008270">
    <property type="term" value="F:zinc ion binding"/>
    <property type="evidence" value="ECO:0007669"/>
    <property type="project" value="UniProtKB-KW"/>
</dbReference>
<evidence type="ECO:0000256" key="4">
    <source>
        <dbReference type="ARBA" id="ARBA00022692"/>
    </source>
</evidence>